<protein>
    <submittedName>
        <fullName evidence="2">Hybrid cluSPTER protein-associated redox disulfide domain protein</fullName>
    </submittedName>
</protein>
<dbReference type="NCBIfam" id="TIGR03980">
    <property type="entry name" value="prismane_assoc"/>
    <property type="match status" value="1"/>
</dbReference>
<dbReference type="PANTHER" id="PTHR39341">
    <property type="entry name" value="BSL7085 PROTEIN"/>
    <property type="match status" value="1"/>
</dbReference>
<dbReference type="InterPro" id="IPR023883">
    <property type="entry name" value="CHP03980_redox-disulphide"/>
</dbReference>
<sequence>MAITKELGIREVVSKYPDTIAVFRRYGMGCFGCAAAGFENLEEGARAHDIDIEILINDLNKVIQDNSN</sequence>
<reference evidence="2 3" key="1">
    <citation type="submission" date="2019-02" db="EMBL/GenBank/DDBJ databases">
        <title>Closed genome of Sporomusa termitida DSM 4440.</title>
        <authorList>
            <person name="Poehlein A."/>
            <person name="Daniel R."/>
        </authorList>
    </citation>
    <scope>NUCLEOTIDE SEQUENCE [LARGE SCALE GENOMIC DNA]</scope>
    <source>
        <strain evidence="2 3">DSM 4440</strain>
    </source>
</reference>
<evidence type="ECO:0000259" key="1">
    <source>
        <dbReference type="Pfam" id="PF08984"/>
    </source>
</evidence>
<dbReference type="RefSeq" id="WP_144348936.1">
    <property type="nucleotide sequence ID" value="NZ_CP036259.1"/>
</dbReference>
<dbReference type="PANTHER" id="PTHR39341:SF1">
    <property type="entry name" value="DUF1858 DOMAIN-CONTAINING PROTEIN"/>
    <property type="match status" value="1"/>
</dbReference>
<accession>A0A517DPP1</accession>
<dbReference type="InterPro" id="IPR015077">
    <property type="entry name" value="DUF1858"/>
</dbReference>
<dbReference type="Proteomes" id="UP000320776">
    <property type="component" value="Chromosome"/>
</dbReference>
<feature type="domain" description="DUF1858" evidence="1">
    <location>
        <begin position="3"/>
        <end position="56"/>
    </location>
</feature>
<organism evidence="2 3">
    <name type="scientific">Sporomusa termitida</name>
    <dbReference type="NCBI Taxonomy" id="2377"/>
    <lineage>
        <taxon>Bacteria</taxon>
        <taxon>Bacillati</taxon>
        <taxon>Bacillota</taxon>
        <taxon>Negativicutes</taxon>
        <taxon>Selenomonadales</taxon>
        <taxon>Sporomusaceae</taxon>
        <taxon>Sporomusa</taxon>
    </lineage>
</organism>
<evidence type="ECO:0000313" key="2">
    <source>
        <dbReference type="EMBL" id="QDR79267.1"/>
    </source>
</evidence>
<proteinExistence type="predicted"/>
<gene>
    <name evidence="2" type="ORF">SPTER_05400</name>
</gene>
<dbReference type="KEGG" id="sted:SPTER_05400"/>
<dbReference type="Gene3D" id="1.10.3910.10">
    <property type="entry name" value="SP0561-like"/>
    <property type="match status" value="1"/>
</dbReference>
<dbReference type="AlphaFoldDB" id="A0A517DPP1"/>
<dbReference type="EMBL" id="CP036259">
    <property type="protein sequence ID" value="QDR79267.1"/>
    <property type="molecule type" value="Genomic_DNA"/>
</dbReference>
<dbReference type="Pfam" id="PF08984">
    <property type="entry name" value="DUF1858"/>
    <property type="match status" value="1"/>
</dbReference>
<evidence type="ECO:0000313" key="3">
    <source>
        <dbReference type="Proteomes" id="UP000320776"/>
    </source>
</evidence>
<keyword evidence="3" id="KW-1185">Reference proteome</keyword>
<dbReference type="InterPro" id="IPR038062">
    <property type="entry name" value="ScdA-like_N_sf"/>
</dbReference>
<name>A0A517DPP1_9FIRM</name>
<dbReference type="SUPFAM" id="SSF140683">
    <property type="entry name" value="SP0561-like"/>
    <property type="match status" value="1"/>
</dbReference>